<evidence type="ECO:0000313" key="7">
    <source>
        <dbReference type="Proteomes" id="UP000320948"/>
    </source>
</evidence>
<protein>
    <submittedName>
        <fullName evidence="6">TrbI/VirB10 family protein</fullName>
    </submittedName>
</protein>
<dbReference type="InterPro" id="IPR005498">
    <property type="entry name" value="T4SS_VirB10/TraB/TrbI"/>
</dbReference>
<accession>A0A6N4R1K9</accession>
<name>A0A6N4R1K9_BLAVI</name>
<keyword evidence="3" id="KW-0812">Transmembrane</keyword>
<dbReference type="Proteomes" id="UP000320948">
    <property type="component" value="Unassembled WGS sequence"/>
</dbReference>
<comment type="caution">
    <text evidence="6">The sequence shown here is derived from an EMBL/GenBank/DDBJ whole genome shotgun (WGS) entry which is preliminary data.</text>
</comment>
<evidence type="ECO:0000256" key="4">
    <source>
        <dbReference type="ARBA" id="ARBA00022989"/>
    </source>
</evidence>
<dbReference type="CDD" id="cd16429">
    <property type="entry name" value="VirB10"/>
    <property type="match status" value="1"/>
</dbReference>
<reference evidence="6 7" key="1">
    <citation type="journal article" date="2017" name="Nat. Commun.">
        <title>In situ click chemistry generation of cyclooxygenase-2 inhibitors.</title>
        <authorList>
            <person name="Bhardwaj A."/>
            <person name="Kaur J."/>
            <person name="Wuest M."/>
            <person name="Wuest F."/>
        </authorList>
    </citation>
    <scope>NUCLEOTIDE SEQUENCE [LARGE SCALE GENOMIC DNA]</scope>
    <source>
        <strain evidence="6">S2_018_000_R2_106</strain>
    </source>
</reference>
<comment type="subcellular location">
    <subcellularLocation>
        <location evidence="1">Membrane</location>
        <topology evidence="1">Single-pass membrane protein</topology>
    </subcellularLocation>
</comment>
<gene>
    <name evidence="6" type="ORF">DI628_00565</name>
</gene>
<evidence type="ECO:0000256" key="3">
    <source>
        <dbReference type="ARBA" id="ARBA00022692"/>
    </source>
</evidence>
<dbReference type="InterPro" id="IPR042217">
    <property type="entry name" value="T4SS_VirB10/TrbI"/>
</dbReference>
<evidence type="ECO:0000256" key="2">
    <source>
        <dbReference type="ARBA" id="ARBA00010265"/>
    </source>
</evidence>
<comment type="similarity">
    <text evidence="2">Belongs to the TrbI/VirB10 family.</text>
</comment>
<keyword evidence="5" id="KW-0472">Membrane</keyword>
<dbReference type="Pfam" id="PF03743">
    <property type="entry name" value="TrbI"/>
    <property type="match status" value="1"/>
</dbReference>
<evidence type="ECO:0000256" key="1">
    <source>
        <dbReference type="ARBA" id="ARBA00004167"/>
    </source>
</evidence>
<proteinExistence type="inferred from homology"/>
<dbReference type="Gene3D" id="2.40.128.260">
    <property type="entry name" value="Type IV secretion system, VirB10/TraB/TrbI"/>
    <property type="match status" value="1"/>
</dbReference>
<sequence length="366" mass="40292">MINVLSSPKIYLPMVGMAGLLTLAGGFYAYTNAGSDVLPSSVKALIIANTQPPEDFFATVPAAPQPLPEPTPTLLQPPPVEKAGGMLLPPPSEVFLPVAPPEPQIPPEEFKRNEVLRQSLYTQESAKEIRTFEELHREFYDKPYSEDAESRDRDFREHGVKSETATYPVKLERVLTMNKYIPAVLETEVESEIPSSKVIAMVEQDVVGFHGRKILIPKGSKAIGKYEAVASPDSTRLGISWYRILTPEGINIRLTSEAVDAQGSSGLTGYVDSKWKNKYGSALLFSSISALAQMSVPVDNNNAKAAADSFSNSLTPVVAEQLRRSLDIIPRINIPKGERIIISPLVDIWFKEPKGNQVETEPYKEQ</sequence>
<dbReference type="GO" id="GO:0016020">
    <property type="term" value="C:membrane"/>
    <property type="evidence" value="ECO:0007669"/>
    <property type="project" value="UniProtKB-SubCell"/>
</dbReference>
<dbReference type="EMBL" id="VAFM01000001">
    <property type="protein sequence ID" value="TKW61156.1"/>
    <property type="molecule type" value="Genomic_DNA"/>
</dbReference>
<evidence type="ECO:0000313" key="6">
    <source>
        <dbReference type="EMBL" id="TKW61156.1"/>
    </source>
</evidence>
<evidence type="ECO:0000256" key="5">
    <source>
        <dbReference type="ARBA" id="ARBA00023136"/>
    </source>
</evidence>
<dbReference type="AlphaFoldDB" id="A0A6N4R1K9"/>
<keyword evidence="4" id="KW-1133">Transmembrane helix</keyword>
<organism evidence="6 7">
    <name type="scientific">Blastochloris viridis</name>
    <name type="common">Rhodopseudomonas viridis</name>
    <dbReference type="NCBI Taxonomy" id="1079"/>
    <lineage>
        <taxon>Bacteria</taxon>
        <taxon>Pseudomonadati</taxon>
        <taxon>Pseudomonadota</taxon>
        <taxon>Alphaproteobacteria</taxon>
        <taxon>Hyphomicrobiales</taxon>
        <taxon>Blastochloridaceae</taxon>
        <taxon>Blastochloris</taxon>
    </lineage>
</organism>